<proteinExistence type="predicted"/>
<feature type="transmembrane region" description="Helical" evidence="1">
    <location>
        <begin position="136"/>
        <end position="157"/>
    </location>
</feature>
<keyword evidence="3" id="KW-1185">Reference proteome</keyword>
<keyword evidence="1" id="KW-0472">Membrane</keyword>
<accession>A0A4C1WE30</accession>
<reference evidence="2 3" key="1">
    <citation type="journal article" date="2019" name="Commun. Biol.">
        <title>The bagworm genome reveals a unique fibroin gene that provides high tensile strength.</title>
        <authorList>
            <person name="Kono N."/>
            <person name="Nakamura H."/>
            <person name="Ohtoshi R."/>
            <person name="Tomita M."/>
            <person name="Numata K."/>
            <person name="Arakawa K."/>
        </authorList>
    </citation>
    <scope>NUCLEOTIDE SEQUENCE [LARGE SCALE GENOMIC DNA]</scope>
</reference>
<protein>
    <submittedName>
        <fullName evidence="2">Uncharacterized protein</fullName>
    </submittedName>
</protein>
<evidence type="ECO:0000313" key="2">
    <source>
        <dbReference type="EMBL" id="GBP49150.1"/>
    </source>
</evidence>
<sequence length="281" mass="32896">MQAFPFKEILYENVLNADFQKSFLSLHAFQSILGMPKFHLEYKFVTTTTHRRLFYTFIVTCALAGASFWDYYDSPKRNYHFDFPMYFLKRVLPVVTYAIFATKNHCDSKNYVTLVTALQKIEKKMNISRDKMYRRYFIAFFSICVFQVTFYLIYGLFKAATSVTWHYTSLSLMVINSADDAEILFCAFIVHFLTIRLNRWTELVSAFPFTSPDMDKALIGSKCEYMNCGNNLQTTFAIISRTFYKGMEMFKLQVKAADEDIPKLNQATTPNSTRESRISDY</sequence>
<gene>
    <name evidence="2" type="ORF">EVAR_80818_1</name>
</gene>
<dbReference type="Proteomes" id="UP000299102">
    <property type="component" value="Unassembled WGS sequence"/>
</dbReference>
<comment type="caution">
    <text evidence="2">The sequence shown here is derived from an EMBL/GenBank/DDBJ whole genome shotgun (WGS) entry which is preliminary data.</text>
</comment>
<feature type="transmembrane region" description="Helical" evidence="1">
    <location>
        <begin position="53"/>
        <end position="71"/>
    </location>
</feature>
<feature type="transmembrane region" description="Helical" evidence="1">
    <location>
        <begin position="83"/>
        <end position="100"/>
    </location>
</feature>
<feature type="transmembrane region" description="Helical" evidence="1">
    <location>
        <begin position="169"/>
        <end position="193"/>
    </location>
</feature>
<evidence type="ECO:0000256" key="1">
    <source>
        <dbReference type="SAM" id="Phobius"/>
    </source>
</evidence>
<dbReference type="AlphaFoldDB" id="A0A4C1WE30"/>
<keyword evidence="1" id="KW-1133">Transmembrane helix</keyword>
<name>A0A4C1WE30_EUMVA</name>
<organism evidence="2 3">
    <name type="scientific">Eumeta variegata</name>
    <name type="common">Bagworm moth</name>
    <name type="synonym">Eumeta japonica</name>
    <dbReference type="NCBI Taxonomy" id="151549"/>
    <lineage>
        <taxon>Eukaryota</taxon>
        <taxon>Metazoa</taxon>
        <taxon>Ecdysozoa</taxon>
        <taxon>Arthropoda</taxon>
        <taxon>Hexapoda</taxon>
        <taxon>Insecta</taxon>
        <taxon>Pterygota</taxon>
        <taxon>Neoptera</taxon>
        <taxon>Endopterygota</taxon>
        <taxon>Lepidoptera</taxon>
        <taxon>Glossata</taxon>
        <taxon>Ditrysia</taxon>
        <taxon>Tineoidea</taxon>
        <taxon>Psychidae</taxon>
        <taxon>Oiketicinae</taxon>
        <taxon>Eumeta</taxon>
    </lineage>
</organism>
<dbReference type="EMBL" id="BGZK01000538">
    <property type="protein sequence ID" value="GBP49150.1"/>
    <property type="molecule type" value="Genomic_DNA"/>
</dbReference>
<keyword evidence="1" id="KW-0812">Transmembrane</keyword>
<evidence type="ECO:0000313" key="3">
    <source>
        <dbReference type="Proteomes" id="UP000299102"/>
    </source>
</evidence>